<evidence type="ECO:0000313" key="2">
    <source>
        <dbReference type="Proteomes" id="UP000521943"/>
    </source>
</evidence>
<keyword evidence="2" id="KW-1185">Reference proteome</keyword>
<evidence type="ECO:0000313" key="1">
    <source>
        <dbReference type="EMBL" id="KAF6747102.1"/>
    </source>
</evidence>
<feature type="non-terminal residue" evidence="1">
    <location>
        <position position="181"/>
    </location>
</feature>
<dbReference type="EMBL" id="JACGCI010000085">
    <property type="protein sequence ID" value="KAF6747102.1"/>
    <property type="molecule type" value="Genomic_DNA"/>
</dbReference>
<accession>A0A8H6HJ21</accession>
<sequence>PSIQATRRALPAWYHPGKLGTTNTRENGRIPQCLRDVHGVFTVGQLEAFVNDFPHPPTLAEPAQDDQPLPDGQHCWCALCIEARRAGCVDPETCHARAVQELDSLGEKWDPRSPLPTIDTLMASFKSVASRLVLSESEQLFDPLLESYSSLESGFCIFEPTKRPWSRSPLKTLPTPELLYA</sequence>
<proteinExistence type="predicted"/>
<feature type="non-terminal residue" evidence="1">
    <location>
        <position position="1"/>
    </location>
</feature>
<dbReference type="AlphaFoldDB" id="A0A8H6HJ21"/>
<organism evidence="1 2">
    <name type="scientific">Ephemerocybe angulata</name>
    <dbReference type="NCBI Taxonomy" id="980116"/>
    <lineage>
        <taxon>Eukaryota</taxon>
        <taxon>Fungi</taxon>
        <taxon>Dikarya</taxon>
        <taxon>Basidiomycota</taxon>
        <taxon>Agaricomycotina</taxon>
        <taxon>Agaricomycetes</taxon>
        <taxon>Agaricomycetidae</taxon>
        <taxon>Agaricales</taxon>
        <taxon>Agaricineae</taxon>
        <taxon>Psathyrellaceae</taxon>
        <taxon>Ephemerocybe</taxon>
    </lineage>
</organism>
<dbReference type="Proteomes" id="UP000521943">
    <property type="component" value="Unassembled WGS sequence"/>
</dbReference>
<name>A0A8H6HJ21_9AGAR</name>
<reference evidence="1 2" key="1">
    <citation type="submission" date="2020-07" db="EMBL/GenBank/DDBJ databases">
        <title>Comparative genomics of pyrophilous fungi reveals a link between fire events and developmental genes.</title>
        <authorList>
            <consortium name="DOE Joint Genome Institute"/>
            <person name="Steindorff A.S."/>
            <person name="Carver A."/>
            <person name="Calhoun S."/>
            <person name="Stillman K."/>
            <person name="Liu H."/>
            <person name="Lipzen A."/>
            <person name="Pangilinan J."/>
            <person name="Labutti K."/>
            <person name="Bruns T.D."/>
            <person name="Grigoriev I.V."/>
        </authorList>
    </citation>
    <scope>NUCLEOTIDE SEQUENCE [LARGE SCALE GENOMIC DNA]</scope>
    <source>
        <strain evidence="1 2">CBS 144469</strain>
    </source>
</reference>
<gene>
    <name evidence="1" type="ORF">DFP72DRAFT_785111</name>
</gene>
<protein>
    <submittedName>
        <fullName evidence="1">Uncharacterized protein</fullName>
    </submittedName>
</protein>
<comment type="caution">
    <text evidence="1">The sequence shown here is derived from an EMBL/GenBank/DDBJ whole genome shotgun (WGS) entry which is preliminary data.</text>
</comment>
<dbReference type="OrthoDB" id="3253907at2759"/>